<sequence length="88" mass="10059">MGRNKRLRDDTCQALTLVTAPPSVLGGARPLEAVYEDLKCAMDLNVQKVIVESDSPHLYLNRFVLWLQGTAKLCFNMYFRKEIGLRMQ</sequence>
<evidence type="ECO:0000313" key="2">
    <source>
        <dbReference type="Proteomes" id="UP001472677"/>
    </source>
</evidence>
<organism evidence="1 2">
    <name type="scientific">Hibiscus sabdariffa</name>
    <name type="common">roselle</name>
    <dbReference type="NCBI Taxonomy" id="183260"/>
    <lineage>
        <taxon>Eukaryota</taxon>
        <taxon>Viridiplantae</taxon>
        <taxon>Streptophyta</taxon>
        <taxon>Embryophyta</taxon>
        <taxon>Tracheophyta</taxon>
        <taxon>Spermatophyta</taxon>
        <taxon>Magnoliopsida</taxon>
        <taxon>eudicotyledons</taxon>
        <taxon>Gunneridae</taxon>
        <taxon>Pentapetalae</taxon>
        <taxon>rosids</taxon>
        <taxon>malvids</taxon>
        <taxon>Malvales</taxon>
        <taxon>Malvaceae</taxon>
        <taxon>Malvoideae</taxon>
        <taxon>Hibiscus</taxon>
    </lineage>
</organism>
<name>A0ABR2GEM2_9ROSI</name>
<keyword evidence="2" id="KW-1185">Reference proteome</keyword>
<dbReference type="Proteomes" id="UP001472677">
    <property type="component" value="Unassembled WGS sequence"/>
</dbReference>
<reference evidence="1 2" key="1">
    <citation type="journal article" date="2024" name="G3 (Bethesda)">
        <title>Genome assembly of Hibiscus sabdariffa L. provides insights into metabolisms of medicinal natural products.</title>
        <authorList>
            <person name="Kim T."/>
        </authorList>
    </citation>
    <scope>NUCLEOTIDE SEQUENCE [LARGE SCALE GENOMIC DNA]</scope>
    <source>
        <strain evidence="1">TK-2024</strain>
        <tissue evidence="1">Old leaves</tissue>
    </source>
</reference>
<dbReference type="EMBL" id="JBBPBM010000001">
    <property type="protein sequence ID" value="KAK8601364.1"/>
    <property type="molecule type" value="Genomic_DNA"/>
</dbReference>
<gene>
    <name evidence="1" type="ORF">V6N12_051201</name>
</gene>
<evidence type="ECO:0008006" key="3">
    <source>
        <dbReference type="Google" id="ProtNLM"/>
    </source>
</evidence>
<accession>A0ABR2GEM2</accession>
<proteinExistence type="predicted"/>
<protein>
    <recommendedName>
        <fullName evidence="3">RNase H type-1 domain-containing protein</fullName>
    </recommendedName>
</protein>
<comment type="caution">
    <text evidence="1">The sequence shown here is derived from an EMBL/GenBank/DDBJ whole genome shotgun (WGS) entry which is preliminary data.</text>
</comment>
<evidence type="ECO:0000313" key="1">
    <source>
        <dbReference type="EMBL" id="KAK8601364.1"/>
    </source>
</evidence>